<evidence type="ECO:0000313" key="1">
    <source>
        <dbReference type="EMBL" id="KAF9647103.1"/>
    </source>
</evidence>
<reference evidence="1" key="2">
    <citation type="journal article" date="2020" name="Nat. Commun.">
        <title>Large-scale genome sequencing of mycorrhizal fungi provides insights into the early evolution of symbiotic traits.</title>
        <authorList>
            <person name="Miyauchi S."/>
            <person name="Kiss E."/>
            <person name="Kuo A."/>
            <person name="Drula E."/>
            <person name="Kohler A."/>
            <person name="Sanchez-Garcia M."/>
            <person name="Morin E."/>
            <person name="Andreopoulos B."/>
            <person name="Barry K.W."/>
            <person name="Bonito G."/>
            <person name="Buee M."/>
            <person name="Carver A."/>
            <person name="Chen C."/>
            <person name="Cichocki N."/>
            <person name="Clum A."/>
            <person name="Culley D."/>
            <person name="Crous P.W."/>
            <person name="Fauchery L."/>
            <person name="Girlanda M."/>
            <person name="Hayes R.D."/>
            <person name="Keri Z."/>
            <person name="LaButti K."/>
            <person name="Lipzen A."/>
            <person name="Lombard V."/>
            <person name="Magnuson J."/>
            <person name="Maillard F."/>
            <person name="Murat C."/>
            <person name="Nolan M."/>
            <person name="Ohm R.A."/>
            <person name="Pangilinan J."/>
            <person name="Pereira M.F."/>
            <person name="Perotto S."/>
            <person name="Peter M."/>
            <person name="Pfister S."/>
            <person name="Riley R."/>
            <person name="Sitrit Y."/>
            <person name="Stielow J.B."/>
            <person name="Szollosi G."/>
            <person name="Zifcakova L."/>
            <person name="Stursova M."/>
            <person name="Spatafora J.W."/>
            <person name="Tedersoo L."/>
            <person name="Vaario L.M."/>
            <person name="Yamada A."/>
            <person name="Yan M."/>
            <person name="Wang P."/>
            <person name="Xu J."/>
            <person name="Bruns T."/>
            <person name="Baldrian P."/>
            <person name="Vilgalys R."/>
            <person name="Dunand C."/>
            <person name="Henrissat B."/>
            <person name="Grigoriev I.V."/>
            <person name="Hibbett D."/>
            <person name="Nagy L.G."/>
            <person name="Martin F.M."/>
        </authorList>
    </citation>
    <scope>NUCLEOTIDE SEQUENCE</scope>
    <source>
        <strain evidence="1">P2</strain>
    </source>
</reference>
<sequence length="354" mass="37834">MASKDGEKHSPLTIMGTVLFYLVAALAMVMANKWVLNSTEAPLFFLFAQLVIAVLLFLACHAGGLLKVPLYFDKQTVQGLIPMIGLNVVGLSFSNYTLKYVDASFYQVARGMVLPFTVCTSFFVLHSRPSLRILVACLLVTMGFFVGVFLDGTKVSIIGVTFGVLSSMITAIHSVVIKRSLDVVKGSALHLSWYTNLYSAVTLIPVIVVAGEVPAIATLLAEPGPLSNGVSPLNTFIWGSAITGVFGFLMSIASLLSIKVTSPITHMVSSAVRGVAGSVLGVWLFNDVITTGRASSIAIILGGSIYYTWVKHLESQSSQTSATTKNGQQYGRLQTEDVESGKLSRSSSYSGKPE</sequence>
<name>A0ACB6ZCI8_THEGA</name>
<keyword evidence="2" id="KW-1185">Reference proteome</keyword>
<accession>A0ACB6ZCI8</accession>
<proteinExistence type="predicted"/>
<comment type="caution">
    <text evidence="1">The sequence shown here is derived from an EMBL/GenBank/DDBJ whole genome shotgun (WGS) entry which is preliminary data.</text>
</comment>
<dbReference type="EMBL" id="MU118041">
    <property type="protein sequence ID" value="KAF9647103.1"/>
    <property type="molecule type" value="Genomic_DNA"/>
</dbReference>
<evidence type="ECO:0000313" key="2">
    <source>
        <dbReference type="Proteomes" id="UP000886501"/>
    </source>
</evidence>
<dbReference type="Proteomes" id="UP000886501">
    <property type="component" value="Unassembled WGS sequence"/>
</dbReference>
<protein>
    <submittedName>
        <fullName evidence="1">Uncharacterized protein</fullName>
    </submittedName>
</protein>
<reference evidence="1" key="1">
    <citation type="submission" date="2019-10" db="EMBL/GenBank/DDBJ databases">
        <authorList>
            <consortium name="DOE Joint Genome Institute"/>
            <person name="Kuo A."/>
            <person name="Miyauchi S."/>
            <person name="Kiss E."/>
            <person name="Drula E."/>
            <person name="Kohler A."/>
            <person name="Sanchez-Garcia M."/>
            <person name="Andreopoulos B."/>
            <person name="Barry K.W."/>
            <person name="Bonito G."/>
            <person name="Buee M."/>
            <person name="Carver A."/>
            <person name="Chen C."/>
            <person name="Cichocki N."/>
            <person name="Clum A."/>
            <person name="Culley D."/>
            <person name="Crous P.W."/>
            <person name="Fauchery L."/>
            <person name="Girlanda M."/>
            <person name="Hayes R."/>
            <person name="Keri Z."/>
            <person name="Labutti K."/>
            <person name="Lipzen A."/>
            <person name="Lombard V."/>
            <person name="Magnuson J."/>
            <person name="Maillard F."/>
            <person name="Morin E."/>
            <person name="Murat C."/>
            <person name="Nolan M."/>
            <person name="Ohm R."/>
            <person name="Pangilinan J."/>
            <person name="Pereira M."/>
            <person name="Perotto S."/>
            <person name="Peter M."/>
            <person name="Riley R."/>
            <person name="Sitrit Y."/>
            <person name="Stielow B."/>
            <person name="Szollosi G."/>
            <person name="Zifcakova L."/>
            <person name="Stursova M."/>
            <person name="Spatafora J.W."/>
            <person name="Tedersoo L."/>
            <person name="Vaario L.-M."/>
            <person name="Yamada A."/>
            <person name="Yan M."/>
            <person name="Wang P."/>
            <person name="Xu J."/>
            <person name="Bruns T."/>
            <person name="Baldrian P."/>
            <person name="Vilgalys R."/>
            <person name="Henrissat B."/>
            <person name="Grigoriev I.V."/>
            <person name="Hibbett D."/>
            <person name="Nagy L.G."/>
            <person name="Martin F.M."/>
        </authorList>
    </citation>
    <scope>NUCLEOTIDE SEQUENCE</scope>
    <source>
        <strain evidence="1">P2</strain>
    </source>
</reference>
<organism evidence="1 2">
    <name type="scientific">Thelephora ganbajun</name>
    <name type="common">Ganba fungus</name>
    <dbReference type="NCBI Taxonomy" id="370292"/>
    <lineage>
        <taxon>Eukaryota</taxon>
        <taxon>Fungi</taxon>
        <taxon>Dikarya</taxon>
        <taxon>Basidiomycota</taxon>
        <taxon>Agaricomycotina</taxon>
        <taxon>Agaricomycetes</taxon>
        <taxon>Thelephorales</taxon>
        <taxon>Thelephoraceae</taxon>
        <taxon>Thelephora</taxon>
    </lineage>
</organism>
<gene>
    <name evidence="1" type="ORF">BDM02DRAFT_3188274</name>
</gene>